<dbReference type="SUPFAM" id="SSF58104">
    <property type="entry name" value="Methyl-accepting chemotaxis protein (MCP) signaling domain"/>
    <property type="match status" value="1"/>
</dbReference>
<dbReference type="SMART" id="SM00304">
    <property type="entry name" value="HAMP"/>
    <property type="match status" value="1"/>
</dbReference>
<dbReference type="InterPro" id="IPR003660">
    <property type="entry name" value="HAMP_dom"/>
</dbReference>
<sequence>MTRSIRTTLAGAFAALTLVILALSGFSYLTMSKLDALSTEVDAVWLPRLDAAHAVNTRLGDFRIAEAVMVMAIDNMERSAGETAMREAGNAVTALLDGLKTGAPDARHAKAVEEIGRAWTAYLAVNGEVTRLANAIFGSSASDLFQKGGREAFEATRLKVADLVALTVAGAKDSAKRSDRTSTEAATWATVMGLAGFLIAVAATLYVFRGLAASLMRVAGAARRIGDGALETHVPDRERRDEIGSMAAAIETLRQSAIDRLRLEDESGRTRGTIESRQRTVEGAVARFRGVLGEILSGLSRSAEAMQANAATMTHAAESADDMARAASTASDVSSANVQNVAAATEELAASINEIGNQVARTAEAVSRAHTLTEGADAQVGELTGAADKIGEVVSLIQAIAAQTNLLALNATIEAARAGEAGKGFAVVAAEVKGLASQTTRATEEIAAKIQEIQGATGRTAAVMRETTEHMHRVQALTTAIAAAVEQQDSTTREISRNVADTASGTTSLAHSVAGASRSISGTREAAGQVTALSGEVSRETERLRAAVDDFLRSVAA</sequence>
<feature type="domain" description="Methyl-accepting transducer" evidence="5">
    <location>
        <begin position="302"/>
        <end position="524"/>
    </location>
</feature>
<reference evidence="7 8" key="2">
    <citation type="submission" date="2019-09" db="EMBL/GenBank/DDBJ databases">
        <authorList>
            <person name="Jin C."/>
        </authorList>
    </citation>
    <scope>NUCLEOTIDE SEQUENCE [LARGE SCALE GENOMIC DNA]</scope>
    <source>
        <strain evidence="7 8">BN140002</strain>
    </source>
</reference>
<dbReference type="Pfam" id="PF00015">
    <property type="entry name" value="MCPsignal"/>
    <property type="match status" value="1"/>
</dbReference>
<evidence type="ECO:0000313" key="8">
    <source>
        <dbReference type="Proteomes" id="UP000323142"/>
    </source>
</evidence>
<comment type="similarity">
    <text evidence="2">Belongs to the methyl-accepting chemotaxis (MCP) protein family.</text>
</comment>
<evidence type="ECO:0000313" key="7">
    <source>
        <dbReference type="EMBL" id="KAA2235297.1"/>
    </source>
</evidence>
<dbReference type="InterPro" id="IPR004089">
    <property type="entry name" value="MCPsignal_dom"/>
</dbReference>
<dbReference type="InterPro" id="IPR024478">
    <property type="entry name" value="HlyB_4HB_MCP"/>
</dbReference>
<dbReference type="GO" id="GO:0016020">
    <property type="term" value="C:membrane"/>
    <property type="evidence" value="ECO:0007669"/>
    <property type="project" value="InterPro"/>
</dbReference>
<evidence type="ECO:0000256" key="4">
    <source>
        <dbReference type="SAM" id="Phobius"/>
    </source>
</evidence>
<evidence type="ECO:0000259" key="5">
    <source>
        <dbReference type="PROSITE" id="PS50111"/>
    </source>
</evidence>
<evidence type="ECO:0000256" key="1">
    <source>
        <dbReference type="ARBA" id="ARBA00023224"/>
    </source>
</evidence>
<dbReference type="Pfam" id="PF00672">
    <property type="entry name" value="HAMP"/>
    <property type="match status" value="1"/>
</dbReference>
<dbReference type="PROSITE" id="PS50885">
    <property type="entry name" value="HAMP"/>
    <property type="match status" value="1"/>
</dbReference>
<dbReference type="GO" id="GO:0007165">
    <property type="term" value="P:signal transduction"/>
    <property type="evidence" value="ECO:0007669"/>
    <property type="project" value="UniProtKB-KW"/>
</dbReference>
<keyword evidence="1 3" id="KW-0807">Transducer</keyword>
<reference evidence="7 8" key="1">
    <citation type="submission" date="2019-09" db="EMBL/GenBank/DDBJ databases">
        <title>Salinarimonas rosea gen. nov., sp. nov., a new member of the a-2 subgroup of the Proteobacteria.</title>
        <authorList>
            <person name="Liu J."/>
        </authorList>
    </citation>
    <scope>NUCLEOTIDE SEQUENCE [LARGE SCALE GENOMIC DNA]</scope>
    <source>
        <strain evidence="7 8">BN140002</strain>
    </source>
</reference>
<dbReference type="PANTHER" id="PTHR32089">
    <property type="entry name" value="METHYL-ACCEPTING CHEMOTAXIS PROTEIN MCPB"/>
    <property type="match status" value="1"/>
</dbReference>
<dbReference type="OrthoDB" id="7293398at2"/>
<keyword evidence="4" id="KW-0472">Membrane</keyword>
<dbReference type="SMART" id="SM00283">
    <property type="entry name" value="MA"/>
    <property type="match status" value="1"/>
</dbReference>
<proteinExistence type="inferred from homology"/>
<evidence type="ECO:0000259" key="6">
    <source>
        <dbReference type="PROSITE" id="PS50885"/>
    </source>
</evidence>
<dbReference type="PROSITE" id="PS50111">
    <property type="entry name" value="CHEMOTAXIS_TRANSDUC_2"/>
    <property type="match status" value="1"/>
</dbReference>
<protein>
    <submittedName>
        <fullName evidence="7">HAMP domain-containing protein</fullName>
    </submittedName>
</protein>
<dbReference type="Pfam" id="PF12729">
    <property type="entry name" value="4HB_MCP_1"/>
    <property type="match status" value="1"/>
</dbReference>
<accession>A0A5B2VAR9</accession>
<dbReference type="Proteomes" id="UP000323142">
    <property type="component" value="Unassembled WGS sequence"/>
</dbReference>
<keyword evidence="4" id="KW-1133">Transmembrane helix</keyword>
<comment type="caution">
    <text evidence="7">The sequence shown here is derived from an EMBL/GenBank/DDBJ whole genome shotgun (WGS) entry which is preliminary data.</text>
</comment>
<feature type="transmembrane region" description="Helical" evidence="4">
    <location>
        <begin position="185"/>
        <end position="208"/>
    </location>
</feature>
<keyword evidence="4" id="KW-0812">Transmembrane</keyword>
<dbReference type="Gene3D" id="1.10.287.950">
    <property type="entry name" value="Methyl-accepting chemotaxis protein"/>
    <property type="match status" value="1"/>
</dbReference>
<keyword evidence="8" id="KW-1185">Reference proteome</keyword>
<name>A0A5B2VAR9_9HYPH</name>
<evidence type="ECO:0000256" key="2">
    <source>
        <dbReference type="ARBA" id="ARBA00029447"/>
    </source>
</evidence>
<feature type="domain" description="HAMP" evidence="6">
    <location>
        <begin position="209"/>
        <end position="262"/>
    </location>
</feature>
<dbReference type="Gene3D" id="6.10.340.10">
    <property type="match status" value="1"/>
</dbReference>
<organism evidence="7 8">
    <name type="scientific">Salinarimonas soli</name>
    <dbReference type="NCBI Taxonomy" id="1638099"/>
    <lineage>
        <taxon>Bacteria</taxon>
        <taxon>Pseudomonadati</taxon>
        <taxon>Pseudomonadota</taxon>
        <taxon>Alphaproteobacteria</taxon>
        <taxon>Hyphomicrobiales</taxon>
        <taxon>Salinarimonadaceae</taxon>
        <taxon>Salinarimonas</taxon>
    </lineage>
</organism>
<dbReference type="RefSeq" id="WP_149820849.1">
    <property type="nucleotide sequence ID" value="NZ_VUOA01000036.1"/>
</dbReference>
<dbReference type="EMBL" id="VUOA01000036">
    <property type="protein sequence ID" value="KAA2235297.1"/>
    <property type="molecule type" value="Genomic_DNA"/>
</dbReference>
<dbReference type="PANTHER" id="PTHR32089:SF112">
    <property type="entry name" value="LYSOZYME-LIKE PROTEIN-RELATED"/>
    <property type="match status" value="1"/>
</dbReference>
<dbReference type="AlphaFoldDB" id="A0A5B2VAR9"/>
<gene>
    <name evidence="7" type="ORF">F0L46_19965</name>
</gene>
<dbReference type="CDD" id="cd06225">
    <property type="entry name" value="HAMP"/>
    <property type="match status" value="1"/>
</dbReference>
<evidence type="ECO:0000256" key="3">
    <source>
        <dbReference type="PROSITE-ProRule" id="PRU00284"/>
    </source>
</evidence>